<dbReference type="Pfam" id="PF09349">
    <property type="entry name" value="OHCU_decarbox"/>
    <property type="match status" value="1"/>
</dbReference>
<keyword evidence="5" id="KW-0210">Decarboxylase</keyword>
<dbReference type="InterPro" id="IPR036778">
    <property type="entry name" value="OHCU_decarboxylase_sf"/>
</dbReference>
<keyword evidence="4" id="KW-0659">Purine metabolism</keyword>
<evidence type="ECO:0000256" key="1">
    <source>
        <dbReference type="ARBA" id="ARBA00001163"/>
    </source>
</evidence>
<dbReference type="OrthoDB" id="9800909at2"/>
<comment type="pathway">
    <text evidence="2">Purine metabolism; urate degradation; (S)-allantoin from urate: step 3/3.</text>
</comment>
<dbReference type="GO" id="GO:0006144">
    <property type="term" value="P:purine nucleobase metabolic process"/>
    <property type="evidence" value="ECO:0007669"/>
    <property type="project" value="UniProtKB-KW"/>
</dbReference>
<accession>A0A1C0YEM6</accession>
<dbReference type="InterPro" id="IPR018020">
    <property type="entry name" value="OHCU_decarboxylase"/>
</dbReference>
<dbReference type="UniPathway" id="UPA00394">
    <property type="reaction ID" value="UER00652"/>
</dbReference>
<evidence type="ECO:0000256" key="4">
    <source>
        <dbReference type="ARBA" id="ARBA00022631"/>
    </source>
</evidence>
<dbReference type="GO" id="GO:0000255">
    <property type="term" value="P:allantoin metabolic process"/>
    <property type="evidence" value="ECO:0007669"/>
    <property type="project" value="InterPro"/>
</dbReference>
<evidence type="ECO:0000313" key="8">
    <source>
        <dbReference type="EMBL" id="OCS85610.1"/>
    </source>
</evidence>
<feature type="domain" description="Oxo-4-hydroxy-4-carboxy-5-ureidoimidazoline decarboxylase" evidence="7">
    <location>
        <begin position="5"/>
        <end position="147"/>
    </location>
</feature>
<name>A0A1C0YEM6_9BACL</name>
<evidence type="ECO:0000313" key="9">
    <source>
        <dbReference type="Proteomes" id="UP000093199"/>
    </source>
</evidence>
<sequence>MYTAQQFEHIFENSSYIVEQVFERAQYTDAETLFQAFVNEVQQLTEAQQVALLQAHPSLGANIQMTNHSVAEQQQAGLKQLTQEQYTNFQRVNKAYEETFGFPFIVAVKGKSADTIYALMQQRLTNTRQAEFAEALAQVIQIARFRFDDIVGVSV</sequence>
<dbReference type="GO" id="GO:0019628">
    <property type="term" value="P:urate catabolic process"/>
    <property type="evidence" value="ECO:0007669"/>
    <property type="project" value="UniProtKB-UniPathway"/>
</dbReference>
<dbReference type="SUPFAM" id="SSF158694">
    <property type="entry name" value="UraD-Like"/>
    <property type="match status" value="1"/>
</dbReference>
<evidence type="ECO:0000256" key="2">
    <source>
        <dbReference type="ARBA" id="ARBA00004754"/>
    </source>
</evidence>
<comment type="caution">
    <text evidence="8">The sequence shown here is derived from an EMBL/GenBank/DDBJ whole genome shotgun (WGS) entry which is preliminary data.</text>
</comment>
<evidence type="ECO:0000256" key="5">
    <source>
        <dbReference type="ARBA" id="ARBA00022793"/>
    </source>
</evidence>
<keyword evidence="9" id="KW-1185">Reference proteome</keyword>
<evidence type="ECO:0000259" key="7">
    <source>
        <dbReference type="Pfam" id="PF09349"/>
    </source>
</evidence>
<dbReference type="Proteomes" id="UP000093199">
    <property type="component" value="Unassembled WGS sequence"/>
</dbReference>
<reference evidence="8 9" key="1">
    <citation type="submission" date="2016-07" db="EMBL/GenBank/DDBJ databases">
        <title>Caryophanon tenue genome sequencing.</title>
        <authorList>
            <person name="Verma A."/>
            <person name="Pal Y."/>
            <person name="Krishnamurthi S."/>
        </authorList>
    </citation>
    <scope>NUCLEOTIDE SEQUENCE [LARGE SCALE GENOMIC DNA]</scope>
    <source>
        <strain evidence="8 9">DSM 14152</strain>
    </source>
</reference>
<dbReference type="AlphaFoldDB" id="A0A1C0YEM6"/>
<comment type="catalytic activity">
    <reaction evidence="1">
        <text>5-hydroxy-2-oxo-4-ureido-2,5-dihydro-1H-imidazole-5-carboxylate + H(+) = (S)-allantoin + CO2</text>
        <dbReference type="Rhea" id="RHEA:26301"/>
        <dbReference type="ChEBI" id="CHEBI:15378"/>
        <dbReference type="ChEBI" id="CHEBI:15678"/>
        <dbReference type="ChEBI" id="CHEBI:16526"/>
        <dbReference type="ChEBI" id="CHEBI:58639"/>
        <dbReference type="EC" id="4.1.1.97"/>
    </reaction>
</comment>
<keyword evidence="6" id="KW-0456">Lyase</keyword>
<dbReference type="PANTHER" id="PTHR43466:SF1">
    <property type="entry name" value="2-OXO-4-HYDROXY-4-CARBOXY-5-UREIDOIMIDAZOLINE DECARBOXYLASE-RELATED"/>
    <property type="match status" value="1"/>
</dbReference>
<dbReference type="PANTHER" id="PTHR43466">
    <property type="entry name" value="2-OXO-4-HYDROXY-4-CARBOXY-5-UREIDOIMIDAZOLINE DECARBOXYLASE-RELATED"/>
    <property type="match status" value="1"/>
</dbReference>
<dbReference type="EMBL" id="MASJ01000012">
    <property type="protein sequence ID" value="OCS85610.1"/>
    <property type="molecule type" value="Genomic_DNA"/>
</dbReference>
<organism evidence="8 9">
    <name type="scientific">Caryophanon tenue</name>
    <dbReference type="NCBI Taxonomy" id="33978"/>
    <lineage>
        <taxon>Bacteria</taxon>
        <taxon>Bacillati</taxon>
        <taxon>Bacillota</taxon>
        <taxon>Bacilli</taxon>
        <taxon>Bacillales</taxon>
        <taxon>Caryophanaceae</taxon>
        <taxon>Caryophanon</taxon>
    </lineage>
</organism>
<dbReference type="Gene3D" id="1.10.3330.10">
    <property type="entry name" value="Oxo-4-hydroxy-4-carboxy-5-ureidoimidazoline decarboxylase"/>
    <property type="match status" value="1"/>
</dbReference>
<dbReference type="STRING" id="33978.A6M13_02825"/>
<dbReference type="GO" id="GO:0051997">
    <property type="term" value="F:2-oxo-4-hydroxy-4-carboxy-5-ureidoimidazoline decarboxylase activity"/>
    <property type="evidence" value="ECO:0007669"/>
    <property type="project" value="UniProtKB-EC"/>
</dbReference>
<gene>
    <name evidence="8" type="ORF">A6M13_02825</name>
</gene>
<proteinExistence type="predicted"/>
<dbReference type="RefSeq" id="WP_066544778.1">
    <property type="nucleotide sequence ID" value="NZ_MASJ01000012.1"/>
</dbReference>
<dbReference type="InterPro" id="IPR017580">
    <property type="entry name" value="OHCU_decarboxylase-1"/>
</dbReference>
<evidence type="ECO:0000256" key="3">
    <source>
        <dbReference type="ARBA" id="ARBA00012257"/>
    </source>
</evidence>
<evidence type="ECO:0000256" key="6">
    <source>
        <dbReference type="ARBA" id="ARBA00023239"/>
    </source>
</evidence>
<protein>
    <recommendedName>
        <fullName evidence="3">2-oxo-4-hydroxy-4-carboxy-5-ureidoimidazoline decarboxylase</fullName>
        <ecNumber evidence="3">4.1.1.97</ecNumber>
    </recommendedName>
</protein>
<dbReference type="NCBIfam" id="TIGR03164">
    <property type="entry name" value="UHCUDC"/>
    <property type="match status" value="1"/>
</dbReference>
<dbReference type="EC" id="4.1.1.97" evidence="3"/>